<comment type="similarity">
    <text evidence="3">Belongs to the adenoviridae E1B 55 kDa protein family.</text>
</comment>
<evidence type="ECO:0000256" key="4">
    <source>
        <dbReference type="ARBA" id="ARBA00022118"/>
    </source>
</evidence>
<comment type="subcellular location">
    <subcellularLocation>
        <location evidence="2">Host cytoplasm</location>
    </subcellularLocation>
    <subcellularLocation>
        <location evidence="1">Host nucleus</location>
    </subcellularLocation>
</comment>
<dbReference type="GO" id="GO:0052150">
    <property type="term" value="P:symbiont-mediated perturbation of host apoptosis"/>
    <property type="evidence" value="ECO:0007669"/>
    <property type="project" value="UniProtKB-KW"/>
</dbReference>
<evidence type="ECO:0000256" key="10">
    <source>
        <dbReference type="ARBA" id="ARBA00046084"/>
    </source>
</evidence>
<evidence type="ECO:0000256" key="1">
    <source>
        <dbReference type="ARBA" id="ARBA00004147"/>
    </source>
</evidence>
<evidence type="ECO:0000256" key="11">
    <source>
        <dbReference type="ARBA" id="ARBA00046912"/>
    </source>
</evidence>
<dbReference type="EMBL" id="MK377461">
    <property type="protein sequence ID" value="QBA83648.1"/>
    <property type="molecule type" value="Genomic_DNA"/>
</dbReference>
<keyword evidence="7" id="KW-0945">Host-virus interaction</keyword>
<evidence type="ECO:0000256" key="5">
    <source>
        <dbReference type="ARBA" id="ARBA00022518"/>
    </source>
</evidence>
<keyword evidence="7" id="KW-1119">Modulation of host cell apoptosis by virus</keyword>
<dbReference type="InterPro" id="IPR002612">
    <property type="entry name" value="Adeno_E1B_55kDa"/>
</dbReference>
<proteinExistence type="inferred from homology"/>
<evidence type="ECO:0000313" key="12">
    <source>
        <dbReference type="EMBL" id="QBA83648.1"/>
    </source>
</evidence>
<evidence type="ECO:0000256" key="6">
    <source>
        <dbReference type="ARBA" id="ARBA00023200"/>
    </source>
</evidence>
<organism evidence="12">
    <name type="scientific">Porcine adenovirus</name>
    <dbReference type="NCBI Taxonomy" id="114326"/>
    <lineage>
        <taxon>Viruses</taxon>
        <taxon>Varidnaviria</taxon>
        <taxon>Bamfordvirae</taxon>
        <taxon>Preplasmiviricota</taxon>
        <taxon>Polisuviricotina</taxon>
        <taxon>Pharingeaviricetes</taxon>
        <taxon>Rowavirales</taxon>
        <taxon>Adenoviridae</taxon>
        <taxon>Mastadenovirus</taxon>
    </lineage>
</organism>
<evidence type="ECO:0000256" key="7">
    <source>
        <dbReference type="ARBA" id="ARBA00023323"/>
    </source>
</evidence>
<reference evidence="12" key="1">
    <citation type="submission" date="2018-12" db="EMBL/GenBank/DDBJ databases">
        <title>A reference catalog of porcine virome.</title>
        <authorList>
            <person name="He B."/>
            <person name="Tu C."/>
        </authorList>
    </citation>
    <scope>NUCLEOTIDE SEQUENCE</scope>
    <source>
        <strain evidence="12">PoAdV_VIRES_YN01_C2</strain>
    </source>
</reference>
<keyword evidence="5" id="KW-0244">Early protein</keyword>
<dbReference type="SUPFAM" id="SSF51126">
    <property type="entry name" value="Pectin lyase-like"/>
    <property type="match status" value="1"/>
</dbReference>
<name>A0A513PXV9_9ADEN</name>
<comment type="function">
    <text evidence="10">Plays a major role to prevent cellular inhibition of viral genome replication. Assembles an SCF-like E3 ubiquitin ligase complex based on the cellular proteins ELOB, ELOC, CUL5 and RBX1, in cooperation with viral E4orf6. This viral RING-type ligase ubiquitinates cellular substrates and targets them to proteasomal degradation: TP53/p53, LIG4, MRE11-RAD50-NBS1 (MRN) complex, ITGA3, DAXX and BLM. E1B-55K probably acts as the substrate-specific adapter of the SCF-like E3 ubiquitin ligase complex. Degradation of host TP53/p53 activity is essential for preventing E1A-induced TP53 accumulation that would otherwise lead to cell apoptosis and growth arrest. E1B-55K also inactivates TP53 transcription-factor activity by binding its transactivation domain. E1B-55K also functions as a SUMO1 E3 ligase for TP53 which causes the latter to be sequestered in promyelocytic leukemia (PML) nuclear bodies thereby contributing to maximal inhibition of TP53 function.</text>
</comment>
<dbReference type="GO" id="GO:0030430">
    <property type="term" value="C:host cell cytoplasm"/>
    <property type="evidence" value="ECO:0007669"/>
    <property type="project" value="UniProtKB-SubCell"/>
</dbReference>
<accession>A0A513PXV9</accession>
<evidence type="ECO:0000256" key="2">
    <source>
        <dbReference type="ARBA" id="ARBA00004192"/>
    </source>
</evidence>
<dbReference type="InterPro" id="IPR011050">
    <property type="entry name" value="Pectin_lyase_fold/virulence"/>
</dbReference>
<evidence type="ECO:0000256" key="8">
    <source>
        <dbReference type="ARBA" id="ARBA00030428"/>
    </source>
</evidence>
<keyword evidence="6" id="KW-1035">Host cytoplasm</keyword>
<sequence length="340" mass="38154">MQEDDDFEEMIIRHAKVALNPHVLYVIKKPVRIRSLCYIIGNGATVRISCQESFGIEVYCRGRGPGIVGMWSPTFHNIIFERERGLQGGVINTRTHTIIHGCNFVGIMGTALRFFSGSHIRGCHFYACYKCVENPSKLKLRVSSCTFEKSMMGILSSGPISIKHCSSLNVYSFLYVSGLASVENTTVTNSNGFYESGLIDMVSCHNGAIVPLCTVHICGTMKVPWPSVKNCSFVRCKVFLGCRSGTFSPTNTSFGYSLVWVDKEAFECVNFNHTFHQTTTFWKILRSDADDVRNGLKKCICGALHAWPVLEQLNFTDYMRPDPYDYSCGSRFFSSDDEEC</sequence>
<comment type="subunit">
    <text evidence="11">Interacts with host PML-4 and PML-5; this interaction promotes efficient subnuclear targeting of E1B-55K to PML nuclear bodies. Interacts with E4-ORF3 protein. Interacts with E4-ORF6 protein.</text>
</comment>
<evidence type="ECO:0000256" key="3">
    <source>
        <dbReference type="ARBA" id="ARBA00008605"/>
    </source>
</evidence>
<protein>
    <recommendedName>
        <fullName evidence="4">E1B 55 kDa protein</fullName>
    </recommendedName>
    <alternativeName>
        <fullName evidence="8">E1B protein, large T-antigen</fullName>
    </alternativeName>
    <alternativeName>
        <fullName evidence="9">E1B-495R</fullName>
    </alternativeName>
</protein>
<dbReference type="Pfam" id="PF01696">
    <property type="entry name" value="Adeno_E1B_55K"/>
    <property type="match status" value="1"/>
</dbReference>
<evidence type="ECO:0000256" key="9">
    <source>
        <dbReference type="ARBA" id="ARBA00031863"/>
    </source>
</evidence>
<dbReference type="GO" id="GO:0042025">
    <property type="term" value="C:host cell nucleus"/>
    <property type="evidence" value="ECO:0007669"/>
    <property type="project" value="UniProtKB-SubCell"/>
</dbReference>